<organism evidence="2 3">
    <name type="scientific">Francisella tularensis subsp. tularensis str. SCHU S4 substr. FSC237</name>
    <dbReference type="NCBI Taxonomy" id="1341660"/>
    <lineage>
        <taxon>Bacteria</taxon>
        <taxon>Pseudomonadati</taxon>
        <taxon>Pseudomonadota</taxon>
        <taxon>Gammaproteobacteria</taxon>
        <taxon>Thiotrichales</taxon>
        <taxon>Francisellaceae</taxon>
        <taxon>Francisella</taxon>
    </lineage>
</organism>
<accession>A0AAD3G6M4</accession>
<proteinExistence type="predicted"/>
<keyword evidence="1" id="KW-1133">Transmembrane helix</keyword>
<evidence type="ECO:0000313" key="3">
    <source>
        <dbReference type="Proteomes" id="UP000023806"/>
    </source>
</evidence>
<sequence>MLVKNKAFSVLEIVLLLVFTIIIASSIYLTHKYTTRISNTMTKLKLLKTQVSAELNYGNGHIAKQKSQNGLYALTNIS</sequence>
<dbReference type="AlphaFoldDB" id="A0AAD3G6M4"/>
<evidence type="ECO:0000313" key="2">
    <source>
        <dbReference type="EMBL" id="EZK38490.1"/>
    </source>
</evidence>
<dbReference type="Proteomes" id="UP000023806">
    <property type="component" value="Unassembled WGS sequence"/>
</dbReference>
<protein>
    <submittedName>
        <fullName evidence="2">Uncharacterized protein</fullName>
    </submittedName>
</protein>
<feature type="transmembrane region" description="Helical" evidence="1">
    <location>
        <begin position="7"/>
        <end position="29"/>
    </location>
</feature>
<gene>
    <name evidence="2" type="ORF">P250_03256</name>
</gene>
<keyword evidence="1" id="KW-0472">Membrane</keyword>
<dbReference type="RefSeq" id="WP_003023688.1">
    <property type="nucleotide sequence ID" value="NZ_KK211923.1"/>
</dbReference>
<keyword evidence="1" id="KW-0812">Transmembrane</keyword>
<dbReference type="EMBL" id="JIDS01000002">
    <property type="protein sequence ID" value="EZK38490.1"/>
    <property type="molecule type" value="Genomic_DNA"/>
</dbReference>
<reference evidence="2 3" key="1">
    <citation type="submission" date="2014-03" db="EMBL/GenBank/DDBJ databases">
        <title>The Genome Sequence of Francisella tularensis subsp. tularensis str. SCHU S4 substr. FSC043.</title>
        <authorList>
            <consortium name="The Broad Institute Genomics Platform"/>
            <consortium name="The Broad Institute Genome Sequencing Center for Infectious Disease"/>
            <person name="Chapman S.B."/>
            <person name="Guina T."/>
            <person name="Gelhaus C."/>
            <person name="Comer J."/>
            <person name="Sellati T."/>
            <person name="Sjostedt A."/>
            <person name="Young S.K."/>
            <person name="Zeng Q."/>
            <person name="Gargeya S."/>
            <person name="Abouelleil A."/>
            <person name="Alvarado L."/>
            <person name="Chapman S.B."/>
            <person name="Gainer-Dewar J."/>
            <person name="Goldberg J."/>
            <person name="Griggs A."/>
            <person name="Gujja S."/>
            <person name="Hansen M."/>
            <person name="Howarth C."/>
            <person name="Imamovic A."/>
            <person name="Larimer J."/>
            <person name="Murphy C."/>
            <person name="Naylor J."/>
            <person name="Pearson M."/>
            <person name="Poon T.W."/>
            <person name="Priest M."/>
            <person name="Roberts A."/>
            <person name="Saif S."/>
            <person name="Shea T."/>
            <person name="Sykes S."/>
            <person name="Wortman J."/>
            <person name="Nusbaum C."/>
            <person name="Birren B."/>
        </authorList>
    </citation>
    <scope>NUCLEOTIDE SEQUENCE [LARGE SCALE GENOMIC DNA]</scope>
    <source>
        <strain evidence="2 3">Schu S4</strain>
    </source>
</reference>
<name>A0AAD3G6M4_FRATT</name>
<evidence type="ECO:0000256" key="1">
    <source>
        <dbReference type="SAM" id="Phobius"/>
    </source>
</evidence>
<comment type="caution">
    <text evidence="2">The sequence shown here is derived from an EMBL/GenBank/DDBJ whole genome shotgun (WGS) entry which is preliminary data.</text>
</comment>